<dbReference type="EMBL" id="JABMCH010000040">
    <property type="protein sequence ID" value="NUU45573.1"/>
    <property type="molecule type" value="Genomic_DNA"/>
</dbReference>
<evidence type="ECO:0000313" key="13">
    <source>
        <dbReference type="Proteomes" id="UP000536441"/>
    </source>
</evidence>
<dbReference type="InterPro" id="IPR003374">
    <property type="entry name" value="ApbE-like_sf"/>
</dbReference>
<dbReference type="RefSeq" id="WP_175310401.1">
    <property type="nucleotide sequence ID" value="NZ_CBCRYR010000026.1"/>
</dbReference>
<keyword evidence="4 10" id="KW-0808">Transferase</keyword>
<evidence type="ECO:0000256" key="4">
    <source>
        <dbReference type="ARBA" id="ARBA00022679"/>
    </source>
</evidence>
<feature type="binding site" evidence="11">
    <location>
        <position position="279"/>
    </location>
    <ligand>
        <name>Mg(2+)</name>
        <dbReference type="ChEBI" id="CHEBI:18420"/>
    </ligand>
</feature>
<sequence length="321" mass="33492">MRVVLPPRIDPDVLAGHDPAAAIVTLGGETMGTMWRVVYATRDPGDGEAIGAALQARLDDLVVQMSHWLPASLLSRFNRSAPGDWTALPADFAAVIATGLRVAALSDGAFDPAIGHLVNLWGHGPQGAQPVPDAAAVDRGRAAGGWRRLRWDAGAARLWQAGGVALDLSGIAKGYAADAVADMLAGLGFRHCLVEVGGELVGRGMRPDGDPWWVDLETPPGVDLPPMRVALHGMAVAGSGTYRKGEHGLDPRSGFPPTNGVIAVHVIAQTGMLADALATAVAILFPDLSSLAPIRVAARILVRRGDVVEEILTEPLKSMLG</sequence>
<feature type="binding site" evidence="11">
    <location>
        <position position="275"/>
    </location>
    <ligand>
        <name>Mg(2+)</name>
        <dbReference type="ChEBI" id="CHEBI:18420"/>
    </ligand>
</feature>
<evidence type="ECO:0000313" key="12">
    <source>
        <dbReference type="EMBL" id="NUU45573.1"/>
    </source>
</evidence>
<feature type="binding site" evidence="11">
    <location>
        <position position="170"/>
    </location>
    <ligand>
        <name>Mg(2+)</name>
        <dbReference type="ChEBI" id="CHEBI:18420"/>
    </ligand>
</feature>
<keyword evidence="6 10" id="KW-0274">FAD</keyword>
<comment type="catalytic activity">
    <reaction evidence="9 10">
        <text>L-threonyl-[protein] + FAD = FMN-L-threonyl-[protein] + AMP + H(+)</text>
        <dbReference type="Rhea" id="RHEA:36847"/>
        <dbReference type="Rhea" id="RHEA-COMP:11060"/>
        <dbReference type="Rhea" id="RHEA-COMP:11061"/>
        <dbReference type="ChEBI" id="CHEBI:15378"/>
        <dbReference type="ChEBI" id="CHEBI:30013"/>
        <dbReference type="ChEBI" id="CHEBI:57692"/>
        <dbReference type="ChEBI" id="CHEBI:74257"/>
        <dbReference type="ChEBI" id="CHEBI:456215"/>
        <dbReference type="EC" id="2.7.1.180"/>
    </reaction>
</comment>
<dbReference type="EC" id="2.7.1.180" evidence="1 10"/>
<keyword evidence="7 10" id="KW-0460">Magnesium</keyword>
<evidence type="ECO:0000256" key="1">
    <source>
        <dbReference type="ARBA" id="ARBA00011955"/>
    </source>
</evidence>
<evidence type="ECO:0000256" key="11">
    <source>
        <dbReference type="PIRSR" id="PIRSR006268-2"/>
    </source>
</evidence>
<dbReference type="PIRSF" id="PIRSF006268">
    <property type="entry name" value="ApbE"/>
    <property type="match status" value="1"/>
</dbReference>
<dbReference type="PANTHER" id="PTHR30040">
    <property type="entry name" value="THIAMINE BIOSYNTHESIS LIPOPROTEIN APBE"/>
    <property type="match status" value="1"/>
</dbReference>
<dbReference type="Proteomes" id="UP000536441">
    <property type="component" value="Unassembled WGS sequence"/>
</dbReference>
<evidence type="ECO:0000256" key="7">
    <source>
        <dbReference type="ARBA" id="ARBA00022842"/>
    </source>
</evidence>
<evidence type="ECO:0000256" key="5">
    <source>
        <dbReference type="ARBA" id="ARBA00022723"/>
    </source>
</evidence>
<keyword evidence="13" id="KW-1185">Reference proteome</keyword>
<dbReference type="Gene3D" id="3.10.520.10">
    <property type="entry name" value="ApbE-like domains"/>
    <property type="match status" value="1"/>
</dbReference>
<comment type="caution">
    <text evidence="12">The sequence shown here is derived from an EMBL/GenBank/DDBJ whole genome shotgun (WGS) entry which is preliminary data.</text>
</comment>
<evidence type="ECO:0000256" key="3">
    <source>
        <dbReference type="ARBA" id="ARBA00022630"/>
    </source>
</evidence>
<name>A0A7Y6B1I6_9SPHN</name>
<keyword evidence="3 10" id="KW-0285">Flavoprotein</keyword>
<gene>
    <name evidence="12" type="ORF">HP438_01065</name>
</gene>
<reference evidence="12 13" key="1">
    <citation type="submission" date="2020-05" db="EMBL/GenBank/DDBJ databases">
        <title>Genome Sequencing of Type Strains.</title>
        <authorList>
            <person name="Lemaire J.F."/>
            <person name="Inderbitzin P."/>
            <person name="Gregorio O.A."/>
            <person name="Collins S.B."/>
            <person name="Wespe N."/>
            <person name="Knight-Connoni V."/>
        </authorList>
    </citation>
    <scope>NUCLEOTIDE SEQUENCE [LARGE SCALE GENOMIC DNA]</scope>
    <source>
        <strain evidence="12 13">DSM 100049</strain>
    </source>
</reference>
<evidence type="ECO:0000256" key="6">
    <source>
        <dbReference type="ARBA" id="ARBA00022827"/>
    </source>
</evidence>
<dbReference type="PANTHER" id="PTHR30040:SF2">
    <property type="entry name" value="FAD:PROTEIN FMN TRANSFERASE"/>
    <property type="match status" value="1"/>
</dbReference>
<evidence type="ECO:0000256" key="9">
    <source>
        <dbReference type="ARBA" id="ARBA00048540"/>
    </source>
</evidence>
<evidence type="ECO:0000256" key="8">
    <source>
        <dbReference type="ARBA" id="ARBA00031306"/>
    </source>
</evidence>
<keyword evidence="5 10" id="KW-0479">Metal-binding</keyword>
<protein>
    <recommendedName>
        <fullName evidence="2 10">FAD:protein FMN transferase</fullName>
        <ecNumber evidence="1 10">2.7.1.180</ecNumber>
    </recommendedName>
    <alternativeName>
        <fullName evidence="8 10">Flavin transferase</fullName>
    </alternativeName>
</protein>
<dbReference type="InterPro" id="IPR024932">
    <property type="entry name" value="ApbE"/>
</dbReference>
<organism evidence="12 13">
    <name type="scientific">Sphingomonas zeae</name>
    <dbReference type="NCBI Taxonomy" id="1646122"/>
    <lineage>
        <taxon>Bacteria</taxon>
        <taxon>Pseudomonadati</taxon>
        <taxon>Pseudomonadota</taxon>
        <taxon>Alphaproteobacteria</taxon>
        <taxon>Sphingomonadales</taxon>
        <taxon>Sphingomonadaceae</taxon>
        <taxon>Sphingomonas</taxon>
    </lineage>
</organism>
<dbReference type="AlphaFoldDB" id="A0A7Y6B1I6"/>
<accession>A0A7Y6B1I6</accession>
<dbReference type="Pfam" id="PF02424">
    <property type="entry name" value="ApbE"/>
    <property type="match status" value="1"/>
</dbReference>
<dbReference type="GO" id="GO:0046872">
    <property type="term" value="F:metal ion binding"/>
    <property type="evidence" value="ECO:0007669"/>
    <property type="project" value="UniProtKB-UniRule"/>
</dbReference>
<comment type="cofactor">
    <cofactor evidence="11">
        <name>Mg(2+)</name>
        <dbReference type="ChEBI" id="CHEBI:18420"/>
    </cofactor>
    <cofactor evidence="11">
        <name>Mn(2+)</name>
        <dbReference type="ChEBI" id="CHEBI:29035"/>
    </cofactor>
    <text evidence="11">Magnesium. Can also use manganese.</text>
</comment>
<dbReference type="SUPFAM" id="SSF143631">
    <property type="entry name" value="ApbE-like"/>
    <property type="match status" value="1"/>
</dbReference>
<evidence type="ECO:0000256" key="10">
    <source>
        <dbReference type="PIRNR" id="PIRNR006268"/>
    </source>
</evidence>
<comment type="similarity">
    <text evidence="10">Belongs to the ApbE family.</text>
</comment>
<proteinExistence type="inferred from homology"/>
<evidence type="ECO:0000256" key="2">
    <source>
        <dbReference type="ARBA" id="ARBA00016337"/>
    </source>
</evidence>
<dbReference type="GO" id="GO:0016740">
    <property type="term" value="F:transferase activity"/>
    <property type="evidence" value="ECO:0007669"/>
    <property type="project" value="UniProtKB-UniRule"/>
</dbReference>